<evidence type="ECO:0000313" key="2">
    <source>
        <dbReference type="EMBL" id="EYB67050.1"/>
    </source>
</evidence>
<sequence>MTPTSDPLLILAVAVTVLAFVALGLLALASWLDTRDALARDRRNRERHAAYVQQQVDAVPTRHYRMRGGR</sequence>
<feature type="transmembrane region" description="Helical" evidence="1">
    <location>
        <begin position="12"/>
        <end position="32"/>
    </location>
</feature>
<keyword evidence="1" id="KW-1133">Transmembrane helix</keyword>
<dbReference type="EMBL" id="JHAC01000050">
    <property type="protein sequence ID" value="EYB67050.1"/>
    <property type="molecule type" value="Genomic_DNA"/>
</dbReference>
<dbReference type="RefSeq" id="WP_034359381.1">
    <property type="nucleotide sequence ID" value="NZ_JHAC01000050.1"/>
</dbReference>
<accession>A0A016QLR8</accession>
<dbReference type="PATRIC" id="fig|1476583.3.peg.2910"/>
<evidence type="ECO:0000256" key="1">
    <source>
        <dbReference type="SAM" id="Phobius"/>
    </source>
</evidence>
<name>A0A016QLR8_9DEIO</name>
<dbReference type="Proteomes" id="UP000020492">
    <property type="component" value="Unassembled WGS sequence"/>
</dbReference>
<comment type="caution">
    <text evidence="2">The sequence shown here is derived from an EMBL/GenBank/DDBJ whole genome shotgun (WGS) entry which is preliminary data.</text>
</comment>
<dbReference type="AlphaFoldDB" id="A0A016QLR8"/>
<keyword evidence="1" id="KW-0812">Transmembrane</keyword>
<organism evidence="2 3">
    <name type="scientific">Deinococcus phoenicis</name>
    <dbReference type="NCBI Taxonomy" id="1476583"/>
    <lineage>
        <taxon>Bacteria</taxon>
        <taxon>Thermotogati</taxon>
        <taxon>Deinococcota</taxon>
        <taxon>Deinococci</taxon>
        <taxon>Deinococcales</taxon>
        <taxon>Deinococcaceae</taxon>
        <taxon>Deinococcus</taxon>
    </lineage>
</organism>
<protein>
    <submittedName>
        <fullName evidence="2">Uncharacterized protein</fullName>
    </submittedName>
</protein>
<dbReference type="STRING" id="1476583.DEIPH_ctg052orf0048"/>
<keyword evidence="1" id="KW-0472">Membrane</keyword>
<keyword evidence="3" id="KW-1185">Reference proteome</keyword>
<proteinExistence type="predicted"/>
<gene>
    <name evidence="2" type="ORF">DEIPH_ctg052orf0048</name>
</gene>
<reference evidence="2 3" key="1">
    <citation type="submission" date="2014-03" db="EMBL/GenBank/DDBJ databases">
        <title>Draft genome sequence of Deinococcus phoenicis 1P10ME.</title>
        <authorList>
            <person name="Stepanov V.G."/>
            <person name="Vaishampayan P."/>
            <person name="Venkateswaran K."/>
            <person name="Fox G.E."/>
        </authorList>
    </citation>
    <scope>NUCLEOTIDE SEQUENCE [LARGE SCALE GENOMIC DNA]</scope>
    <source>
        <strain evidence="2 3">1P10ME</strain>
    </source>
</reference>
<evidence type="ECO:0000313" key="3">
    <source>
        <dbReference type="Proteomes" id="UP000020492"/>
    </source>
</evidence>